<protein>
    <recommendedName>
        <fullName evidence="3">tRNA-splicing endonuclease subunit Sen15 domain-containing protein</fullName>
    </recommendedName>
</protein>
<proteinExistence type="inferred from homology"/>
<evidence type="ECO:0000256" key="2">
    <source>
        <dbReference type="ARBA" id="ARBA00022694"/>
    </source>
</evidence>
<keyword evidence="2" id="KW-0819">tRNA processing</keyword>
<reference evidence="4" key="2">
    <citation type="submission" date="2022-08" db="UniProtKB">
        <authorList>
            <consortium name="EnsemblMetazoa"/>
        </authorList>
    </citation>
    <scope>IDENTIFICATION</scope>
    <source>
        <strain evidence="4">STECLA/ALBI9_A</strain>
    </source>
</reference>
<comment type="similarity">
    <text evidence="1">Belongs to the SEN15 family.</text>
</comment>
<dbReference type="PANTHER" id="PTHR28582:SF1">
    <property type="entry name" value="TRNA-SPLICING ENDONUCLEASE SUBUNIT SEN15"/>
    <property type="match status" value="1"/>
</dbReference>
<reference evidence="4 5" key="1">
    <citation type="journal article" date="2017" name="G3 (Bethesda)">
        <title>The Physical Genome Mapping of Anopheles albimanus Corrected Scaffold Misassemblies and Identified Interarm Rearrangements in Genus Anopheles.</title>
        <authorList>
            <person name="Artemov G.N."/>
            <person name="Peery A.N."/>
            <person name="Jiang X."/>
            <person name="Tu Z."/>
            <person name="Stegniy V.N."/>
            <person name="Sharakhova M.V."/>
            <person name="Sharakhov I.V."/>
        </authorList>
    </citation>
    <scope>NUCLEOTIDE SEQUENCE [LARGE SCALE GENOMIC DNA]</scope>
    <source>
        <strain evidence="4 5">ALBI9_A</strain>
    </source>
</reference>
<dbReference type="GO" id="GO:0003676">
    <property type="term" value="F:nucleic acid binding"/>
    <property type="evidence" value="ECO:0007669"/>
    <property type="project" value="InterPro"/>
</dbReference>
<dbReference type="VEuPathDB" id="VectorBase:AALB006203"/>
<dbReference type="PANTHER" id="PTHR28582">
    <property type="entry name" value="TRNA-SPLICING ENDONUCLEASE SUBUNIT SEN15"/>
    <property type="match status" value="1"/>
</dbReference>
<dbReference type="AlphaFoldDB" id="A0A182FI59"/>
<dbReference type="GO" id="GO:0005634">
    <property type="term" value="C:nucleus"/>
    <property type="evidence" value="ECO:0007669"/>
    <property type="project" value="UniProtKB-ARBA"/>
</dbReference>
<dbReference type="Pfam" id="PF09631">
    <property type="entry name" value="Sen15"/>
    <property type="match status" value="1"/>
</dbReference>
<keyword evidence="5" id="KW-1185">Reference proteome</keyword>
<dbReference type="EnsemblMetazoa" id="AALB006203-RA">
    <property type="protein sequence ID" value="AALB006203-PA"/>
    <property type="gene ID" value="AALB006203"/>
</dbReference>
<name>A0A182FI59_ANOAL</name>
<dbReference type="STRING" id="7167.A0A182FI59"/>
<organism evidence="4 5">
    <name type="scientific">Anopheles albimanus</name>
    <name type="common">New world malaria mosquito</name>
    <dbReference type="NCBI Taxonomy" id="7167"/>
    <lineage>
        <taxon>Eukaryota</taxon>
        <taxon>Metazoa</taxon>
        <taxon>Ecdysozoa</taxon>
        <taxon>Arthropoda</taxon>
        <taxon>Hexapoda</taxon>
        <taxon>Insecta</taxon>
        <taxon>Pterygota</taxon>
        <taxon>Neoptera</taxon>
        <taxon>Endopterygota</taxon>
        <taxon>Diptera</taxon>
        <taxon>Nematocera</taxon>
        <taxon>Culicoidea</taxon>
        <taxon>Culicidae</taxon>
        <taxon>Anophelinae</taxon>
        <taxon>Anopheles</taxon>
    </lineage>
</organism>
<evidence type="ECO:0000313" key="4">
    <source>
        <dbReference type="EnsemblMetazoa" id="AALB006203-PA"/>
    </source>
</evidence>
<feature type="domain" description="tRNA-splicing endonuclease subunit Sen15" evidence="3">
    <location>
        <begin position="69"/>
        <end position="167"/>
    </location>
</feature>
<evidence type="ECO:0000313" key="5">
    <source>
        <dbReference type="Proteomes" id="UP000069272"/>
    </source>
</evidence>
<dbReference type="InterPro" id="IPR036167">
    <property type="entry name" value="tRNA_intron_Endo_cat-like_sf"/>
</dbReference>
<accession>A0A182FI59</accession>
<dbReference type="Proteomes" id="UP000069272">
    <property type="component" value="Chromosome 3L"/>
</dbReference>
<dbReference type="GO" id="GO:0006388">
    <property type="term" value="P:tRNA splicing, via endonucleolytic cleavage and ligation"/>
    <property type="evidence" value="ECO:0007669"/>
    <property type="project" value="InterPro"/>
</dbReference>
<dbReference type="SUPFAM" id="SSF53032">
    <property type="entry name" value="tRNA-intron endonuclease catalytic domain-like"/>
    <property type="match status" value="1"/>
</dbReference>
<sequence>EKQSSSRSQAYFRFNPDSARSWKHDQRLTLNCHHGRSSLFTCTGMADELHKLRALGCEDESLCFAAYRVFIYLQQEKGLTDVRYQYAADVRTLYLTAKREATAPPEIYLPVLSTVDLDLGQLDHFRTTIASTSRDGENDAVAAESLILAICDPSSTVLLYRLTSGIKSISGKLPSRGQLLRQKQLQKPSKGAPSNS</sequence>
<evidence type="ECO:0000256" key="1">
    <source>
        <dbReference type="ARBA" id="ARBA00006091"/>
    </source>
</evidence>
<dbReference type="InterPro" id="IPR011856">
    <property type="entry name" value="tRNA_endonuc-like_dom_sf"/>
</dbReference>
<dbReference type="InterPro" id="IPR018593">
    <property type="entry name" value="tRNA-endonuc_su_Sen15"/>
</dbReference>
<dbReference type="VEuPathDB" id="VectorBase:AALB20_034137"/>
<dbReference type="Gene3D" id="3.40.1350.10">
    <property type="match status" value="1"/>
</dbReference>
<evidence type="ECO:0000259" key="3">
    <source>
        <dbReference type="Pfam" id="PF09631"/>
    </source>
</evidence>